<keyword evidence="6" id="KW-0723">Serine/threonine-protein kinase</keyword>
<keyword evidence="7" id="KW-1185">Reference proteome</keyword>
<comment type="similarity">
    <text evidence="1">Belongs to the HipA Ser/Thr kinase family.</text>
</comment>
<protein>
    <submittedName>
        <fullName evidence="6">Serine/threonine protein kinase HipA</fullName>
    </submittedName>
</protein>
<dbReference type="InterPro" id="IPR052028">
    <property type="entry name" value="HipA_Ser/Thr_kinase"/>
</dbReference>
<dbReference type="KEGG" id="psac:PSM36_2835"/>
<keyword evidence="2" id="KW-0808">Transferase</keyword>
<proteinExistence type="inferred from homology"/>
<dbReference type="Gene3D" id="1.10.1070.20">
    <property type="match status" value="1"/>
</dbReference>
<evidence type="ECO:0000256" key="1">
    <source>
        <dbReference type="ARBA" id="ARBA00010164"/>
    </source>
</evidence>
<keyword evidence="3 6" id="KW-0418">Kinase</keyword>
<dbReference type="GO" id="GO:0005829">
    <property type="term" value="C:cytosol"/>
    <property type="evidence" value="ECO:0007669"/>
    <property type="project" value="TreeGrafter"/>
</dbReference>
<evidence type="ECO:0000259" key="4">
    <source>
        <dbReference type="Pfam" id="PF07804"/>
    </source>
</evidence>
<name>A0A1R3T399_9BACT</name>
<feature type="domain" description="HipA-like C-terminal" evidence="4">
    <location>
        <begin position="173"/>
        <end position="407"/>
    </location>
</feature>
<dbReference type="InterPro" id="IPR017508">
    <property type="entry name" value="HipA_N1"/>
</dbReference>
<dbReference type="GO" id="GO:0004674">
    <property type="term" value="F:protein serine/threonine kinase activity"/>
    <property type="evidence" value="ECO:0007669"/>
    <property type="project" value="UniProtKB-KW"/>
</dbReference>
<evidence type="ECO:0000313" key="7">
    <source>
        <dbReference type="Proteomes" id="UP000187464"/>
    </source>
</evidence>
<gene>
    <name evidence="6" type="ORF">PSM36_2835</name>
</gene>
<dbReference type="STRING" id="1642647.PSM36_2835"/>
<dbReference type="Proteomes" id="UP000187464">
    <property type="component" value="Chromosome I"/>
</dbReference>
<feature type="domain" description="HipA N-terminal subdomain 1" evidence="5">
    <location>
        <begin position="7"/>
        <end position="120"/>
    </location>
</feature>
<dbReference type="RefSeq" id="WP_076931438.1">
    <property type="nucleotide sequence ID" value="NZ_DAMBAO010000031.1"/>
</dbReference>
<sequence>MDDLIVDVNIWGNNVGALIWDHNNEAASFQYDDKFLRSGLDVSPVMMPLRNSAGMVYQFQQNRNNCFKGLPGLIADSLPDAFGSQIIYEWFASRGLSDEQITPLDYLCYVGKRAMGALEFQPSKEIPGLDQSTRIYIDELTALAEEVFKNRLEFQSRLQNQDQKILDILKVGTSAGGAKPKAIIAYNESTNEVRSGQVLAPEGFTYWLLKFDGGVYEEHFQITDNPKGIGNIEYAYYLMAKAVGINMMECRLLKEGDSNHFMTKRFDRTDSGEKLHIQTLAGIAHYDRDQRHAYEQAFRLMRQMQLPYIQQEEFYRRMVFNVVARNHDDHTKNHSFIMDRSGQWRLAPAYDLCYSFNPQGRWTNRHQMSVNGKQDGFTFEDLKTVADRMGIKHGKEIIEKVVDTVSAWEQFAQEAGVTANQVKEIKSNLLLLRP</sequence>
<dbReference type="Pfam" id="PF13657">
    <property type="entry name" value="Couple_hipA"/>
    <property type="match status" value="1"/>
</dbReference>
<evidence type="ECO:0000313" key="6">
    <source>
        <dbReference type="EMBL" id="SCD21630.1"/>
    </source>
</evidence>
<organism evidence="6 7">
    <name type="scientific">Proteiniphilum saccharofermentans</name>
    <dbReference type="NCBI Taxonomy" id="1642647"/>
    <lineage>
        <taxon>Bacteria</taxon>
        <taxon>Pseudomonadati</taxon>
        <taxon>Bacteroidota</taxon>
        <taxon>Bacteroidia</taxon>
        <taxon>Bacteroidales</taxon>
        <taxon>Dysgonomonadaceae</taxon>
        <taxon>Proteiniphilum</taxon>
    </lineage>
</organism>
<dbReference type="InterPro" id="IPR012893">
    <property type="entry name" value="HipA-like_C"/>
</dbReference>
<dbReference type="PANTHER" id="PTHR37419:SF8">
    <property type="entry name" value="TOXIN YJJJ"/>
    <property type="match status" value="1"/>
</dbReference>
<dbReference type="Pfam" id="PF07804">
    <property type="entry name" value="HipA_C"/>
    <property type="match status" value="1"/>
</dbReference>
<evidence type="ECO:0000256" key="3">
    <source>
        <dbReference type="ARBA" id="ARBA00022777"/>
    </source>
</evidence>
<dbReference type="EMBL" id="LT605205">
    <property type="protein sequence ID" value="SCD21630.1"/>
    <property type="molecule type" value="Genomic_DNA"/>
</dbReference>
<evidence type="ECO:0000256" key="2">
    <source>
        <dbReference type="ARBA" id="ARBA00022679"/>
    </source>
</evidence>
<dbReference type="PANTHER" id="PTHR37419">
    <property type="entry name" value="SERINE/THREONINE-PROTEIN KINASE TOXIN HIPA"/>
    <property type="match status" value="1"/>
</dbReference>
<dbReference type="AlphaFoldDB" id="A0A1R3T399"/>
<evidence type="ECO:0000259" key="5">
    <source>
        <dbReference type="Pfam" id="PF13657"/>
    </source>
</evidence>
<accession>A0A1R3T399</accession>
<reference evidence="6 7" key="1">
    <citation type="submission" date="2016-08" db="EMBL/GenBank/DDBJ databases">
        <authorList>
            <person name="Seilhamer J.J."/>
        </authorList>
    </citation>
    <scope>NUCLEOTIDE SEQUENCE [LARGE SCALE GENOMIC DNA]</scope>
    <source>
        <strain evidence="6">M3/6</strain>
    </source>
</reference>